<dbReference type="eggNOG" id="COG1089">
    <property type="taxonomic scope" value="Bacteria"/>
</dbReference>
<dbReference type="FunFam" id="3.40.50.720:FF:000924">
    <property type="entry name" value="GDP-mannose 4,6 dehydratase"/>
    <property type="match status" value="1"/>
</dbReference>
<evidence type="ECO:0000256" key="4">
    <source>
        <dbReference type="ARBA" id="ARBA00011989"/>
    </source>
</evidence>
<evidence type="ECO:0000256" key="5">
    <source>
        <dbReference type="ARBA" id="ARBA00023239"/>
    </source>
</evidence>
<dbReference type="CDD" id="cd05260">
    <property type="entry name" value="GDP_MD_SDR_e"/>
    <property type="match status" value="1"/>
</dbReference>
<keyword evidence="5 7" id="KW-0456">Lyase</keyword>
<feature type="active site" description="Nucleophile" evidence="7">
    <location>
        <position position="175"/>
    </location>
</feature>
<evidence type="ECO:0000256" key="2">
    <source>
        <dbReference type="ARBA" id="ARBA00001937"/>
    </source>
</evidence>
<dbReference type="Gene3D" id="3.90.25.10">
    <property type="entry name" value="UDP-galactose 4-epimerase, domain 1"/>
    <property type="match status" value="1"/>
</dbReference>
<sequence>MRVLVTGIGGQDGFYLAQQMLHQGHDVTGILRTRAVPLALSELQTHSSQLQLLTGDVTDRDFLRSAIVASAPDQIYNLAAQSHVGESFTSPVPTFEVNTLAPLYLLELIRQIDPHIRFFQACSAEVFGENPPAPQTETTPFAPASPYAVSKASAFWLVESYRRSYGLFACSAILYNHESPLRDESFLSGKVVHAIARILQGRQQTLALGNLDVQRDWGFAGDYVEAMALMLEQEQPTDYVIASGQTYSVGEFVEAAFGYVGLDWRQYVVVDAKLLRPADAQLLRGDAGRARRQLGWQPRLDFQMLVELMVDAAIKQSKQTALSAALGES</sequence>
<dbReference type="Proteomes" id="UP000017396">
    <property type="component" value="Chromosome"/>
</dbReference>
<evidence type="ECO:0000313" key="10">
    <source>
        <dbReference type="Proteomes" id="UP000017396"/>
    </source>
</evidence>
<dbReference type="InterPro" id="IPR036291">
    <property type="entry name" value="NAD(P)-bd_dom_sf"/>
</dbReference>
<dbReference type="SUPFAM" id="SSF51735">
    <property type="entry name" value="NAD(P)-binding Rossmann-fold domains"/>
    <property type="match status" value="1"/>
</dbReference>
<dbReference type="RefSeq" id="WP_023173315.1">
    <property type="nucleotide sequence ID" value="NC_022600.1"/>
</dbReference>
<keyword evidence="10" id="KW-1185">Reference proteome</keyword>
<reference evidence="9 10" key="1">
    <citation type="journal article" date="2013" name="PLoS ONE">
        <title>Cultivation and Complete Genome Sequencing of Gloeobacter kilaueensis sp. nov., from a Lava Cave in Kilauea Caldera, Hawai'i.</title>
        <authorList>
            <person name="Saw J.H."/>
            <person name="Schatz M."/>
            <person name="Brown M.V."/>
            <person name="Kunkel D.D."/>
            <person name="Foster J.S."/>
            <person name="Shick H."/>
            <person name="Christensen S."/>
            <person name="Hou S."/>
            <person name="Wan X."/>
            <person name="Donachie S.P."/>
        </authorList>
    </citation>
    <scope>NUCLEOTIDE SEQUENCE [LARGE SCALE GENOMIC DNA]</scope>
    <source>
        <strain evidence="10">JS</strain>
    </source>
</reference>
<dbReference type="EMBL" id="CP003587">
    <property type="protein sequence ID" value="AGY58191.1"/>
    <property type="molecule type" value="Genomic_DNA"/>
</dbReference>
<dbReference type="GO" id="GO:0008446">
    <property type="term" value="F:GDP-mannose 4,6-dehydratase activity"/>
    <property type="evidence" value="ECO:0007669"/>
    <property type="project" value="UniProtKB-UniRule"/>
</dbReference>
<accession>U5QGX0</accession>
<comment type="similarity">
    <text evidence="3 7">Belongs to the NAD(P)-dependent epimerase/dehydratase family. GDP-mannose 4,6-dehydratase subfamily.</text>
</comment>
<dbReference type="EC" id="4.2.1.47" evidence="4 7"/>
<comment type="caution">
    <text evidence="7">Lacks conserved residue(s) required for the propagation of feature annotation.</text>
</comment>
<gene>
    <name evidence="7" type="primary">gmd</name>
    <name evidence="9" type="ORF">GKIL_1945</name>
</gene>
<dbReference type="GO" id="GO:0042351">
    <property type="term" value="P:'de novo' GDP-L-fucose biosynthetic process"/>
    <property type="evidence" value="ECO:0007669"/>
    <property type="project" value="TreeGrafter"/>
</dbReference>
<dbReference type="Pfam" id="PF16363">
    <property type="entry name" value="GDP_Man_Dehyd"/>
    <property type="match status" value="1"/>
</dbReference>
<evidence type="ECO:0000259" key="8">
    <source>
        <dbReference type="Pfam" id="PF16363"/>
    </source>
</evidence>
<evidence type="ECO:0000256" key="7">
    <source>
        <dbReference type="HAMAP-Rule" id="MF_00955"/>
    </source>
</evidence>
<dbReference type="AlphaFoldDB" id="U5QGX0"/>
<evidence type="ECO:0000256" key="6">
    <source>
        <dbReference type="ARBA" id="ARBA00059383"/>
    </source>
</evidence>
<dbReference type="PANTHER" id="PTHR43715:SF1">
    <property type="entry name" value="GDP-MANNOSE 4,6 DEHYDRATASE"/>
    <property type="match status" value="1"/>
</dbReference>
<evidence type="ECO:0000313" key="9">
    <source>
        <dbReference type="EMBL" id="AGY58191.1"/>
    </source>
</evidence>
<dbReference type="InterPro" id="IPR016040">
    <property type="entry name" value="NAD(P)-bd_dom"/>
</dbReference>
<proteinExistence type="inferred from homology"/>
<dbReference type="KEGG" id="glj:GKIL_1945"/>
<dbReference type="OrthoDB" id="9779041at2"/>
<comment type="catalytic activity">
    <reaction evidence="1 7">
        <text>GDP-alpha-D-mannose = GDP-4-dehydro-alpha-D-rhamnose + H2O</text>
        <dbReference type="Rhea" id="RHEA:23820"/>
        <dbReference type="ChEBI" id="CHEBI:15377"/>
        <dbReference type="ChEBI" id="CHEBI:57527"/>
        <dbReference type="ChEBI" id="CHEBI:57964"/>
        <dbReference type="EC" id="4.2.1.47"/>
    </reaction>
</comment>
<organism evidence="9 10">
    <name type="scientific">Gloeobacter kilaueensis (strain ATCC BAA-2537 / CCAP 1431/1 / ULC 316 / JS1)</name>
    <dbReference type="NCBI Taxonomy" id="1183438"/>
    <lineage>
        <taxon>Bacteria</taxon>
        <taxon>Bacillati</taxon>
        <taxon>Cyanobacteriota</taxon>
        <taxon>Cyanophyceae</taxon>
        <taxon>Gloeobacterales</taxon>
        <taxon>Gloeobacteraceae</taxon>
        <taxon>Gloeobacter</taxon>
    </lineage>
</organism>
<dbReference type="HAMAP" id="MF_00955">
    <property type="entry name" value="GDP_Man_dehydratase"/>
    <property type="match status" value="1"/>
</dbReference>
<dbReference type="Gene3D" id="3.40.50.720">
    <property type="entry name" value="NAD(P)-binding Rossmann-like Domain"/>
    <property type="match status" value="1"/>
</dbReference>
<dbReference type="GO" id="GO:0070401">
    <property type="term" value="F:NADP+ binding"/>
    <property type="evidence" value="ECO:0007669"/>
    <property type="project" value="UniProtKB-UniRule"/>
</dbReference>
<feature type="domain" description="NAD(P)-binding" evidence="8">
    <location>
        <begin position="4"/>
        <end position="309"/>
    </location>
</feature>
<dbReference type="STRING" id="1183438.GKIL_1945"/>
<comment type="cofactor">
    <cofactor evidence="2 7">
        <name>NADP(+)</name>
        <dbReference type="ChEBI" id="CHEBI:58349"/>
    </cofactor>
</comment>
<evidence type="ECO:0000256" key="3">
    <source>
        <dbReference type="ARBA" id="ARBA00009263"/>
    </source>
</evidence>
<keyword evidence="7" id="KW-0521">NADP</keyword>
<dbReference type="HOGENOM" id="CLU_007383_14_0_3"/>
<dbReference type="PANTHER" id="PTHR43715">
    <property type="entry name" value="GDP-MANNOSE 4,6-DEHYDRATASE"/>
    <property type="match status" value="1"/>
</dbReference>
<dbReference type="InterPro" id="IPR006368">
    <property type="entry name" value="GDP_Man_deHydtase"/>
</dbReference>
<evidence type="ECO:0000256" key="1">
    <source>
        <dbReference type="ARBA" id="ARBA00000188"/>
    </source>
</evidence>
<name>U5QGX0_GLOK1</name>
<comment type="function">
    <text evidence="6 7">Catalyzes the conversion of GDP-D-mannose to GDP-4-dehydro-6-deoxy-D-mannose.</text>
</comment>
<protein>
    <recommendedName>
        <fullName evidence="4 7">GDP-mannose 4,6-dehydratase</fullName>
        <ecNumber evidence="4 7">4.2.1.47</ecNumber>
    </recommendedName>
    <alternativeName>
        <fullName evidence="7">GDP-D-mannose dehydratase</fullName>
    </alternativeName>
</protein>
<dbReference type="PATRIC" id="fig|1183438.3.peg.1905"/>